<reference evidence="3 4" key="1">
    <citation type="submission" date="2017-02" db="EMBL/GenBank/DDBJ databases">
        <title>Genomic diversity within the haloalkaliphilic genus Thioalkalivibrio.</title>
        <authorList>
            <person name="Ahn A.-C."/>
            <person name="Meier-Kolthoff J."/>
            <person name="Overmars L."/>
            <person name="Richter M."/>
            <person name="Woyke T."/>
            <person name="Sorokin D.Y."/>
            <person name="Muyzer G."/>
        </authorList>
    </citation>
    <scope>NUCLEOTIDE SEQUENCE [LARGE SCALE GENOMIC DNA]</scope>
    <source>
        <strain evidence="3 4">ALJD</strain>
    </source>
</reference>
<evidence type="ECO:0000256" key="1">
    <source>
        <dbReference type="SAM" id="MobiDB-lite"/>
    </source>
</evidence>
<dbReference type="EMBL" id="MVBK01000103">
    <property type="protein sequence ID" value="OOG22346.1"/>
    <property type="molecule type" value="Genomic_DNA"/>
</dbReference>
<evidence type="ECO:0000256" key="2">
    <source>
        <dbReference type="SAM" id="Phobius"/>
    </source>
</evidence>
<sequence length="235" mass="25280">MIRDPRQDTGNGATEPIRSDIVPGSQPPPRPRSRGMLWLRRPTVQRRLIAMGVIILLLGLSYAQWPRSAESFVYDLAARLMPVETDLSRVAFVDTGPAPVDYDLLARGVDALGAQGADRAGIYLPLDRRQSPPDMQALILESRRGALGAPTPAWLGRLDRDARLADALRRHGGIVLPAFPGAGADADGHASRISPGFVTWHAHPSLAFLTRPPGPVPAPGAAVQRMLHRARAVGS</sequence>
<protein>
    <recommendedName>
        <fullName evidence="5">CHASE2 domain-containing protein</fullName>
    </recommendedName>
</protein>
<evidence type="ECO:0008006" key="5">
    <source>
        <dbReference type="Google" id="ProtNLM"/>
    </source>
</evidence>
<feature type="transmembrane region" description="Helical" evidence="2">
    <location>
        <begin position="48"/>
        <end position="65"/>
    </location>
</feature>
<name>A0A1V3NC47_9GAMM</name>
<dbReference type="Proteomes" id="UP000189462">
    <property type="component" value="Unassembled WGS sequence"/>
</dbReference>
<evidence type="ECO:0000313" key="3">
    <source>
        <dbReference type="EMBL" id="OOG22346.1"/>
    </source>
</evidence>
<keyword evidence="4" id="KW-1185">Reference proteome</keyword>
<feature type="region of interest" description="Disordered" evidence="1">
    <location>
        <begin position="1"/>
        <end position="35"/>
    </location>
</feature>
<keyword evidence="2" id="KW-0812">Transmembrane</keyword>
<comment type="caution">
    <text evidence="3">The sequence shown here is derived from an EMBL/GenBank/DDBJ whole genome shotgun (WGS) entry which is preliminary data.</text>
</comment>
<evidence type="ECO:0000313" key="4">
    <source>
        <dbReference type="Proteomes" id="UP000189462"/>
    </source>
</evidence>
<organism evidence="3 4">
    <name type="scientific">Thioalkalivibrio denitrificans</name>
    <dbReference type="NCBI Taxonomy" id="108003"/>
    <lineage>
        <taxon>Bacteria</taxon>
        <taxon>Pseudomonadati</taxon>
        <taxon>Pseudomonadota</taxon>
        <taxon>Gammaproteobacteria</taxon>
        <taxon>Chromatiales</taxon>
        <taxon>Ectothiorhodospiraceae</taxon>
        <taxon>Thioalkalivibrio</taxon>
    </lineage>
</organism>
<feature type="non-terminal residue" evidence="3">
    <location>
        <position position="235"/>
    </location>
</feature>
<accession>A0A1V3NC47</accession>
<proteinExistence type="predicted"/>
<dbReference type="AlphaFoldDB" id="A0A1V3NC47"/>
<keyword evidence="2" id="KW-0472">Membrane</keyword>
<gene>
    <name evidence="3" type="ORF">B1C78_15195</name>
</gene>
<keyword evidence="2" id="KW-1133">Transmembrane helix</keyword>